<organism evidence="1 2">
    <name type="scientific">Batillaria attramentaria</name>
    <dbReference type="NCBI Taxonomy" id="370345"/>
    <lineage>
        <taxon>Eukaryota</taxon>
        <taxon>Metazoa</taxon>
        <taxon>Spiralia</taxon>
        <taxon>Lophotrochozoa</taxon>
        <taxon>Mollusca</taxon>
        <taxon>Gastropoda</taxon>
        <taxon>Caenogastropoda</taxon>
        <taxon>Sorbeoconcha</taxon>
        <taxon>Cerithioidea</taxon>
        <taxon>Batillariidae</taxon>
        <taxon>Batillaria</taxon>
    </lineage>
</organism>
<accession>A0ABD0LTN8</accession>
<dbReference type="AlphaFoldDB" id="A0ABD0LTN8"/>
<reference evidence="1 2" key="1">
    <citation type="journal article" date="2023" name="Sci. Data">
        <title>Genome assembly of the Korean intertidal mud-creeper Batillaria attramentaria.</title>
        <authorList>
            <person name="Patra A.K."/>
            <person name="Ho P.T."/>
            <person name="Jun S."/>
            <person name="Lee S.J."/>
            <person name="Kim Y."/>
            <person name="Won Y.J."/>
        </authorList>
    </citation>
    <scope>NUCLEOTIDE SEQUENCE [LARGE SCALE GENOMIC DNA]</scope>
    <source>
        <strain evidence="1">Wonlab-2016</strain>
    </source>
</reference>
<evidence type="ECO:0000313" key="2">
    <source>
        <dbReference type="Proteomes" id="UP001519460"/>
    </source>
</evidence>
<dbReference type="Proteomes" id="UP001519460">
    <property type="component" value="Unassembled WGS sequence"/>
</dbReference>
<protein>
    <submittedName>
        <fullName evidence="1">Uncharacterized protein</fullName>
    </submittedName>
</protein>
<sequence length="92" mass="10044">MPLSRQWALTVCGGMKSINLLSAVTEPKKKETHWHPGPPFPPLKRLTGVIVSRSADVVRPPSASSVPAAFTCRHLNTTLDDQPPLSRPHDNV</sequence>
<evidence type="ECO:0000313" key="1">
    <source>
        <dbReference type="EMBL" id="KAK7502900.1"/>
    </source>
</evidence>
<proteinExistence type="predicted"/>
<gene>
    <name evidence="1" type="ORF">BaRGS_00005849</name>
</gene>
<dbReference type="EMBL" id="JACVVK020000023">
    <property type="protein sequence ID" value="KAK7502900.1"/>
    <property type="molecule type" value="Genomic_DNA"/>
</dbReference>
<name>A0ABD0LTN8_9CAEN</name>
<keyword evidence="2" id="KW-1185">Reference proteome</keyword>
<comment type="caution">
    <text evidence="1">The sequence shown here is derived from an EMBL/GenBank/DDBJ whole genome shotgun (WGS) entry which is preliminary data.</text>
</comment>